<evidence type="ECO:0000313" key="1">
    <source>
        <dbReference type="Proteomes" id="UP000887565"/>
    </source>
</evidence>
<evidence type="ECO:0000313" key="2">
    <source>
        <dbReference type="WBParaSite" id="nRc.2.0.1.t11331-RA"/>
    </source>
</evidence>
<dbReference type="WBParaSite" id="nRc.2.0.1.t11331-RA">
    <property type="protein sequence ID" value="nRc.2.0.1.t11331-RA"/>
    <property type="gene ID" value="nRc.2.0.1.g11331"/>
</dbReference>
<protein>
    <submittedName>
        <fullName evidence="2">Uncharacterized protein</fullName>
    </submittedName>
</protein>
<dbReference type="Proteomes" id="UP000887565">
    <property type="component" value="Unplaced"/>
</dbReference>
<reference evidence="2" key="1">
    <citation type="submission" date="2022-11" db="UniProtKB">
        <authorList>
            <consortium name="WormBaseParasite"/>
        </authorList>
    </citation>
    <scope>IDENTIFICATION</scope>
</reference>
<accession>A0A915IDP7</accession>
<name>A0A915IDP7_ROMCU</name>
<dbReference type="AlphaFoldDB" id="A0A915IDP7"/>
<proteinExistence type="predicted"/>
<keyword evidence="1" id="KW-1185">Reference proteome</keyword>
<sequence length="60" mass="7040">MQCIWFPLLSLDTIKTIRERTNFLSLLISDEPTGIFNDRGSFVSFEDNIRIIYSLELQKT</sequence>
<organism evidence="1 2">
    <name type="scientific">Romanomermis culicivorax</name>
    <name type="common">Nematode worm</name>
    <dbReference type="NCBI Taxonomy" id="13658"/>
    <lineage>
        <taxon>Eukaryota</taxon>
        <taxon>Metazoa</taxon>
        <taxon>Ecdysozoa</taxon>
        <taxon>Nematoda</taxon>
        <taxon>Enoplea</taxon>
        <taxon>Dorylaimia</taxon>
        <taxon>Mermithida</taxon>
        <taxon>Mermithoidea</taxon>
        <taxon>Mermithidae</taxon>
        <taxon>Romanomermis</taxon>
    </lineage>
</organism>